<dbReference type="KEGG" id="dog:HP555_08300"/>
<accession>A0A7T5VDQ8</accession>
<gene>
    <name evidence="1" type="ORF">HP555_08300</name>
</gene>
<dbReference type="EMBL" id="CP054140">
    <property type="protein sequence ID" value="QQG65867.1"/>
    <property type="molecule type" value="Genomic_DNA"/>
</dbReference>
<sequence length="937" mass="107000">MNESRTIPREISDEYGKDYAFLRAKGLKYIEHLAHKLWTDYNTHDPGVTVLEMLCYTITDLGYRIAMPMADILAQPKDNLHHMHEQFLSAINALPSCPLTADDFRQLFVRIEGVRNCWLTAAERSVIARFKNLPVAGRPQLHYKAPDEVIDPAEQKEFHLQGLNSILIDYDETTLLSEEDRQKDPVVQRELLTARKKEVRQQVMAVYHRFRNLCEDIDTIREVPSIGLVICGDIDITPTADPEEVWARIIFNIDQYLAPDIPFYSLQEMQEMGKTTDQIFEGPVFLFTTPYPYATPGDPFAKKGFIRQEDLVQSQLRHEVRLSDLIRIIMNTDGVRLVREIGFGLCDCTETDMEAVHQSVTGEEWNLCIPAGHKPVLCTESTVLNLWKGVMPIELKTKEAQQRLAGLHQERRQKMQAKLIQDMPMPEGKYRRIGAYHSFQNDFPETYGIGSAGLPEGSTTRRKAQAQQLKGYLLFFEQVLANYFAQLEQVSTLFAADRTIPRTYFAGVVQGLKDGDTIFTNISHWQDEVEAILQSTGLDPYVRRKNMFLDHLLARFAEQFNEYVFLMYRLYGQDAEQVVIRHKVDYLKDYANLSTCRGSGFDYYNPLDDQQMLTNVTGMEKRISRLLGFNHYQRQPLGNLSYDVFPTTMVHTEVNGVATEVQGYGWTIKQGSEVILEGINTEFVKKTDAYEELGLASLLGCERIYYQTRLNADRTMVSCVLLNAGGTAIAMHPKAYPLTEDELPDGPFAQLEAAIDTIMHYLLAEFRLEGMHVVEHLLLRPNSDTPPAQTELFLPICIEPDGSFCPPLDPYSFRVTVLLPGYSLRLRNRYFRQFAERLIRMETPAHVLPRICFVDQEHMQLFEAIHAQWLHERRSSEDPGRQASDNTLKALIEALNAIFTIYEEGRLADCDGGTLQKNTLVLGGSMLGSLEGHSQPD</sequence>
<keyword evidence="2" id="KW-1185">Reference proteome</keyword>
<dbReference type="RefSeq" id="WP_199261441.1">
    <property type="nucleotide sequence ID" value="NZ_CP054140.1"/>
</dbReference>
<reference evidence="1 2" key="1">
    <citation type="submission" date="2020-05" db="EMBL/GenBank/DDBJ databases">
        <title>Complete genome of Desulfobulbus oligotrophicus.</title>
        <authorList>
            <person name="Podar M."/>
        </authorList>
    </citation>
    <scope>NUCLEOTIDE SEQUENCE [LARGE SCALE GENOMIC DNA]</scope>
    <source>
        <strain evidence="1 2">Prop6</strain>
    </source>
</reference>
<evidence type="ECO:0000313" key="1">
    <source>
        <dbReference type="EMBL" id="QQG65867.1"/>
    </source>
</evidence>
<dbReference type="Proteomes" id="UP000596092">
    <property type="component" value="Chromosome"/>
</dbReference>
<dbReference type="AlphaFoldDB" id="A0A7T5VDQ8"/>
<proteinExistence type="predicted"/>
<protein>
    <submittedName>
        <fullName evidence="1">Uncharacterized protein</fullName>
    </submittedName>
</protein>
<organism evidence="1 2">
    <name type="scientific">Desulfobulbus oligotrophicus</name>
    <dbReference type="NCBI Taxonomy" id="1909699"/>
    <lineage>
        <taxon>Bacteria</taxon>
        <taxon>Pseudomonadati</taxon>
        <taxon>Thermodesulfobacteriota</taxon>
        <taxon>Desulfobulbia</taxon>
        <taxon>Desulfobulbales</taxon>
        <taxon>Desulfobulbaceae</taxon>
        <taxon>Desulfobulbus</taxon>
    </lineage>
</organism>
<evidence type="ECO:0000313" key="2">
    <source>
        <dbReference type="Proteomes" id="UP000596092"/>
    </source>
</evidence>
<name>A0A7T5VDQ8_9BACT</name>